<evidence type="ECO:0000256" key="1">
    <source>
        <dbReference type="ARBA" id="ARBA00022741"/>
    </source>
</evidence>
<evidence type="ECO:0000256" key="3">
    <source>
        <dbReference type="ARBA" id="ARBA00022840"/>
    </source>
</evidence>
<reference evidence="6" key="1">
    <citation type="journal article" date="2019" name="Int. J. Syst. Evol. Microbiol.">
        <title>The Global Catalogue of Microorganisms (GCM) 10K type strain sequencing project: providing services to taxonomists for standard genome sequencing and annotation.</title>
        <authorList>
            <consortium name="The Broad Institute Genomics Platform"/>
            <consortium name="The Broad Institute Genome Sequencing Center for Infectious Disease"/>
            <person name="Wu L."/>
            <person name="Ma J."/>
        </authorList>
    </citation>
    <scope>NUCLEOTIDE SEQUENCE [LARGE SCALE GENOMIC DNA]</scope>
    <source>
        <strain evidence="6">CECT 7297</strain>
    </source>
</reference>
<organism evidence="5 6">
    <name type="scientific">Marinobacter lacisalsi</name>
    <dbReference type="NCBI Taxonomy" id="475979"/>
    <lineage>
        <taxon>Bacteria</taxon>
        <taxon>Pseudomonadati</taxon>
        <taxon>Pseudomonadota</taxon>
        <taxon>Gammaproteobacteria</taxon>
        <taxon>Pseudomonadales</taxon>
        <taxon>Marinobacteraceae</taxon>
        <taxon>Marinobacter</taxon>
    </lineage>
</organism>
<dbReference type="InterPro" id="IPR029000">
    <property type="entry name" value="Cyclophilin-like_dom_sf"/>
</dbReference>
<gene>
    <name evidence="5" type="primary">pxpB</name>
    <name evidence="5" type="ORF">ACFOZ5_15660</name>
</gene>
<dbReference type="EMBL" id="JBHSDI010000057">
    <property type="protein sequence ID" value="MFC4260456.1"/>
    <property type="molecule type" value="Genomic_DNA"/>
</dbReference>
<name>A0ABV8QLB3_9GAMM</name>
<dbReference type="SMART" id="SM00796">
    <property type="entry name" value="AHS1"/>
    <property type="match status" value="1"/>
</dbReference>
<dbReference type="SUPFAM" id="SSF50891">
    <property type="entry name" value="Cyclophilin-like"/>
    <property type="match status" value="1"/>
</dbReference>
<evidence type="ECO:0000313" key="6">
    <source>
        <dbReference type="Proteomes" id="UP001595798"/>
    </source>
</evidence>
<dbReference type="EC" id="3.5.2.9" evidence="5"/>
<dbReference type="Pfam" id="PF02682">
    <property type="entry name" value="CT_C_D"/>
    <property type="match status" value="1"/>
</dbReference>
<evidence type="ECO:0000256" key="2">
    <source>
        <dbReference type="ARBA" id="ARBA00022801"/>
    </source>
</evidence>
<dbReference type="PANTHER" id="PTHR34698:SF2">
    <property type="entry name" value="5-OXOPROLINASE SUBUNIT B"/>
    <property type="match status" value="1"/>
</dbReference>
<dbReference type="Gene3D" id="3.30.1360.40">
    <property type="match status" value="1"/>
</dbReference>
<comment type="caution">
    <text evidence="5">The sequence shown here is derived from an EMBL/GenBank/DDBJ whole genome shotgun (WGS) entry which is preliminary data.</text>
</comment>
<evidence type="ECO:0000259" key="4">
    <source>
        <dbReference type="SMART" id="SM00796"/>
    </source>
</evidence>
<proteinExistence type="predicted"/>
<keyword evidence="6" id="KW-1185">Reference proteome</keyword>
<dbReference type="Gene3D" id="2.40.100.10">
    <property type="entry name" value="Cyclophilin-like"/>
    <property type="match status" value="1"/>
</dbReference>
<dbReference type="NCBIfam" id="TIGR00370">
    <property type="entry name" value="5-oxoprolinase subunit PxpB"/>
    <property type="match status" value="1"/>
</dbReference>
<dbReference type="GO" id="GO:0017168">
    <property type="term" value="F:5-oxoprolinase (ATP-hydrolyzing) activity"/>
    <property type="evidence" value="ECO:0007669"/>
    <property type="project" value="UniProtKB-EC"/>
</dbReference>
<protein>
    <submittedName>
        <fullName evidence="5">5-oxoprolinase subunit PxpB</fullName>
        <ecNumber evidence="5">3.5.2.9</ecNumber>
    </submittedName>
</protein>
<accession>A0ABV8QLB3</accession>
<keyword evidence="3" id="KW-0067">ATP-binding</keyword>
<sequence length="239" mass="26018">MSVAPFPDIQPIAEDAVLLTFGDAIDPDLTPVIAAWCGAIRQRFGRRVTDLVPSYATITVYYNPLTSDFRFIISELRALYDSLPEAGGQAEAQSIELPVWYHPSVGPDLERLASACELSVDQVIEKHTTTAYQVYALGFSPGFGFMGLVDPAIAHPRLERPRVRVPGGSVGIANRQTAVYPAPSPGGWQLIGRCPTQLFSEQDLALLSVGDTVRFRAIDHATFLSLGGDDTPFIEEARQ</sequence>
<dbReference type="Proteomes" id="UP001595798">
    <property type="component" value="Unassembled WGS sequence"/>
</dbReference>
<evidence type="ECO:0000313" key="5">
    <source>
        <dbReference type="EMBL" id="MFC4260456.1"/>
    </source>
</evidence>
<feature type="domain" description="Carboxyltransferase" evidence="4">
    <location>
        <begin position="7"/>
        <end position="207"/>
    </location>
</feature>
<dbReference type="PANTHER" id="PTHR34698">
    <property type="entry name" value="5-OXOPROLINASE SUBUNIT B"/>
    <property type="match status" value="1"/>
</dbReference>
<dbReference type="RefSeq" id="WP_379888991.1">
    <property type="nucleotide sequence ID" value="NZ_JBHSDI010000057.1"/>
</dbReference>
<dbReference type="InterPro" id="IPR010016">
    <property type="entry name" value="PxpB"/>
</dbReference>
<dbReference type="SUPFAM" id="SSF160467">
    <property type="entry name" value="PH0987 N-terminal domain-like"/>
    <property type="match status" value="1"/>
</dbReference>
<keyword evidence="1" id="KW-0547">Nucleotide-binding</keyword>
<keyword evidence="2 5" id="KW-0378">Hydrolase</keyword>
<dbReference type="InterPro" id="IPR003833">
    <property type="entry name" value="CT_C_D"/>
</dbReference>